<sequence length="81" mass="9667">MRWKEEMLQFETYREAEVWADSITNEIHGRSITGYCTPDFKVATILAFYLAENPDYRVRSATVHLDEKIYYQVWVEILDSL</sequence>
<dbReference type="EMBL" id="LNQL01000002">
    <property type="protein sequence ID" value="KSU49694.1"/>
    <property type="molecule type" value="Genomic_DNA"/>
</dbReference>
<dbReference type="Proteomes" id="UP000053797">
    <property type="component" value="Unassembled WGS sequence"/>
</dbReference>
<protein>
    <submittedName>
        <fullName evidence="1">Dehydrogenase</fullName>
    </submittedName>
</protein>
<dbReference type="AlphaFoldDB" id="A0A0V8GHE1"/>
<dbReference type="OrthoDB" id="2353562at2"/>
<evidence type="ECO:0000313" key="1">
    <source>
        <dbReference type="EMBL" id="KSU49694.1"/>
    </source>
</evidence>
<name>A0A0V8GHE1_9BACL</name>
<comment type="caution">
    <text evidence="1">The sequence shown here is derived from an EMBL/GenBank/DDBJ whole genome shotgun (WGS) entry which is preliminary data.</text>
</comment>
<gene>
    <name evidence="1" type="ORF">AS033_09825</name>
</gene>
<proteinExistence type="predicted"/>
<evidence type="ECO:0000313" key="2">
    <source>
        <dbReference type="Proteomes" id="UP000053797"/>
    </source>
</evidence>
<reference evidence="1 2" key="1">
    <citation type="journal article" date="2015" name="Int. J. Syst. Evol. Microbiol.">
        <title>Exiguobacterium enclense sp. nov., isolated from sediment.</title>
        <authorList>
            <person name="Dastager S.G."/>
            <person name="Mawlankar R."/>
            <person name="Sonalkar V.V."/>
            <person name="Thorat M.N."/>
            <person name="Mual P."/>
            <person name="Verma A."/>
            <person name="Krishnamurthi S."/>
            <person name="Tang S.K."/>
            <person name="Li W.J."/>
        </authorList>
    </citation>
    <scope>NUCLEOTIDE SEQUENCE [LARGE SCALE GENOMIC DNA]</scope>
    <source>
        <strain evidence="1 2">NIO-1109</strain>
    </source>
</reference>
<accession>A0A0V8GHE1</accession>
<organism evidence="1 2">
    <name type="scientific">Exiguobacterium indicum</name>
    <dbReference type="NCBI Taxonomy" id="296995"/>
    <lineage>
        <taxon>Bacteria</taxon>
        <taxon>Bacillati</taxon>
        <taxon>Bacillota</taxon>
        <taxon>Bacilli</taxon>
        <taxon>Bacillales</taxon>
        <taxon>Bacillales Family XII. Incertae Sedis</taxon>
        <taxon>Exiguobacterium</taxon>
    </lineage>
</organism>